<proteinExistence type="inferred from homology"/>
<reference evidence="7" key="1">
    <citation type="submission" date="2017-04" db="EMBL/GenBank/DDBJ databases">
        <title>Function of individual gut microbiota members based on whole genome sequencing of pure cultures obtained from chicken caecum.</title>
        <authorList>
            <person name="Medvecky M."/>
            <person name="Cejkova D."/>
            <person name="Polansky O."/>
            <person name="Karasova D."/>
            <person name="Kubasova T."/>
            <person name="Cizek A."/>
            <person name="Rychlik I."/>
        </authorList>
    </citation>
    <scope>NUCLEOTIDE SEQUENCE [LARGE SCALE GENOMIC DNA]</scope>
    <source>
        <strain evidence="7">An90</strain>
    </source>
</reference>
<dbReference type="PANTHER" id="PTHR43567:SF1">
    <property type="entry name" value="FLAVOREDOXIN"/>
    <property type="match status" value="1"/>
</dbReference>
<dbReference type="GO" id="GO:0016646">
    <property type="term" value="F:oxidoreductase activity, acting on the CH-NH group of donors, NAD or NADP as acceptor"/>
    <property type="evidence" value="ECO:0007669"/>
    <property type="project" value="UniProtKB-ARBA"/>
</dbReference>
<dbReference type="PROSITE" id="PS51257">
    <property type="entry name" value="PROKAR_LIPOPROTEIN"/>
    <property type="match status" value="1"/>
</dbReference>
<evidence type="ECO:0000256" key="2">
    <source>
        <dbReference type="ARBA" id="ARBA00022630"/>
    </source>
</evidence>
<sequence length="253" mass="27514">MKESWKPGTLIYPLPAVLVSCGATPEEYNLLTVAWTGTVCTNPPMCYISVRPERHSYEIIRRTGEFVINLTTRDLARAADWCGVRSGRDYDKFREMGLTPGKALQVAAPIVEEAPVSIECRVRQVMPLGSHDMFLAEVVAVQVDAAYIDPVTGRFCLERACPIVYSHGEYFALGEAIGHFGWSVRKKPRRTAGAAPAVPAPAAGNIPAAEVSEAPGADPGDGKPAAKRVPVRKPVAPAARRSRRKPDAKKPRR</sequence>
<accession>A0A1Y3QUR8</accession>
<dbReference type="OrthoDB" id="9794638at2"/>
<feature type="region of interest" description="Disordered" evidence="4">
    <location>
        <begin position="193"/>
        <end position="253"/>
    </location>
</feature>
<dbReference type="EMBL" id="NFHB01000004">
    <property type="protein sequence ID" value="OUN03414.1"/>
    <property type="molecule type" value="Genomic_DNA"/>
</dbReference>
<comment type="cofactor">
    <cofactor evidence="1">
        <name>FMN</name>
        <dbReference type="ChEBI" id="CHEBI:58210"/>
    </cofactor>
</comment>
<dbReference type="Proteomes" id="UP000195772">
    <property type="component" value="Unassembled WGS sequence"/>
</dbReference>
<dbReference type="InterPro" id="IPR012349">
    <property type="entry name" value="Split_barrel_FMN-bd"/>
</dbReference>
<dbReference type="eggNOG" id="COG1853">
    <property type="taxonomic scope" value="Bacteria"/>
</dbReference>
<gene>
    <name evidence="6" type="ORF">B5G41_06905</name>
</gene>
<evidence type="ECO:0000313" key="6">
    <source>
        <dbReference type="EMBL" id="OUN03414.1"/>
    </source>
</evidence>
<evidence type="ECO:0000256" key="3">
    <source>
        <dbReference type="ARBA" id="ARBA00038054"/>
    </source>
</evidence>
<feature type="compositionally biased region" description="Low complexity" evidence="4">
    <location>
        <begin position="193"/>
        <end position="209"/>
    </location>
</feature>
<dbReference type="InterPro" id="IPR052174">
    <property type="entry name" value="Flavoredoxin"/>
</dbReference>
<dbReference type="Gene3D" id="2.30.110.10">
    <property type="entry name" value="Electron Transport, Fmn-binding Protein, Chain A"/>
    <property type="match status" value="1"/>
</dbReference>
<name>A0A1Y3QUR8_9BACT</name>
<evidence type="ECO:0000259" key="5">
    <source>
        <dbReference type="SMART" id="SM00903"/>
    </source>
</evidence>
<dbReference type="SUPFAM" id="SSF50475">
    <property type="entry name" value="FMN-binding split barrel"/>
    <property type="match status" value="1"/>
</dbReference>
<dbReference type="GO" id="GO:0010181">
    <property type="term" value="F:FMN binding"/>
    <property type="evidence" value="ECO:0007669"/>
    <property type="project" value="InterPro"/>
</dbReference>
<dbReference type="Pfam" id="PF01613">
    <property type="entry name" value="Flavin_Reduct"/>
    <property type="match status" value="1"/>
</dbReference>
<dbReference type="SMART" id="SM00903">
    <property type="entry name" value="Flavin_Reduct"/>
    <property type="match status" value="1"/>
</dbReference>
<dbReference type="PANTHER" id="PTHR43567">
    <property type="entry name" value="FLAVOREDOXIN-RELATED-RELATED"/>
    <property type="match status" value="1"/>
</dbReference>
<feature type="domain" description="Flavin reductase like" evidence="5">
    <location>
        <begin position="9"/>
        <end position="157"/>
    </location>
</feature>
<comment type="similarity">
    <text evidence="3">Belongs to the flavoredoxin family.</text>
</comment>
<comment type="caution">
    <text evidence="6">The sequence shown here is derived from an EMBL/GenBank/DDBJ whole genome shotgun (WGS) entry which is preliminary data.</text>
</comment>
<dbReference type="AlphaFoldDB" id="A0A1Y3QUR8"/>
<feature type="compositionally biased region" description="Basic residues" evidence="4">
    <location>
        <begin position="240"/>
        <end position="253"/>
    </location>
</feature>
<protein>
    <submittedName>
        <fullName evidence="6">Flavin reductase</fullName>
    </submittedName>
</protein>
<evidence type="ECO:0000256" key="4">
    <source>
        <dbReference type="SAM" id="MobiDB-lite"/>
    </source>
</evidence>
<evidence type="ECO:0000256" key="1">
    <source>
        <dbReference type="ARBA" id="ARBA00001917"/>
    </source>
</evidence>
<evidence type="ECO:0000313" key="7">
    <source>
        <dbReference type="Proteomes" id="UP000195772"/>
    </source>
</evidence>
<keyword evidence="2" id="KW-0285">Flavoprotein</keyword>
<organism evidence="6 7">
    <name type="scientific">Alistipes onderdonkii</name>
    <dbReference type="NCBI Taxonomy" id="328813"/>
    <lineage>
        <taxon>Bacteria</taxon>
        <taxon>Pseudomonadati</taxon>
        <taxon>Bacteroidota</taxon>
        <taxon>Bacteroidia</taxon>
        <taxon>Bacteroidales</taxon>
        <taxon>Rikenellaceae</taxon>
        <taxon>Alistipes</taxon>
    </lineage>
</organism>
<dbReference type="InterPro" id="IPR002563">
    <property type="entry name" value="Flavin_Rdtase-like_dom"/>
</dbReference>